<proteinExistence type="predicted"/>
<feature type="compositionally biased region" description="Polar residues" evidence="3">
    <location>
        <begin position="386"/>
        <end position="395"/>
    </location>
</feature>
<dbReference type="PROSITE" id="PS51183">
    <property type="entry name" value="JMJN"/>
    <property type="match status" value="1"/>
</dbReference>
<evidence type="ECO:0000259" key="6">
    <source>
        <dbReference type="PROSITE" id="PS51184"/>
    </source>
</evidence>
<feature type="compositionally biased region" description="Acidic residues" evidence="3">
    <location>
        <begin position="537"/>
        <end position="546"/>
    </location>
</feature>
<dbReference type="PANTHER" id="PTHR10694:SF113">
    <property type="entry name" value="PROTEIN JUMONJI"/>
    <property type="match status" value="1"/>
</dbReference>
<dbReference type="GO" id="GO:0003677">
    <property type="term" value="F:DNA binding"/>
    <property type="evidence" value="ECO:0007669"/>
    <property type="project" value="InterPro"/>
</dbReference>
<comment type="subcellular location">
    <subcellularLocation>
        <location evidence="1">Nucleus</location>
    </subcellularLocation>
</comment>
<reference evidence="7" key="1">
    <citation type="submission" date="2020-08" db="EMBL/GenBank/DDBJ databases">
        <title>Spodoptera exigua strain:BAW_Kor-Di-RS1 Genome sequencing and assembly.</title>
        <authorList>
            <person name="Kim J."/>
            <person name="Nam H.Y."/>
            <person name="Kwon M."/>
            <person name="Choi J.H."/>
            <person name="Cho S.R."/>
            <person name="Kim G.-H."/>
        </authorList>
    </citation>
    <scope>NUCLEOTIDE SEQUENCE</scope>
    <source>
        <strain evidence="7">BAW_Kor-Di-RS1</strain>
        <tissue evidence="7">Whole-body</tissue>
    </source>
</reference>
<dbReference type="InterPro" id="IPR004198">
    <property type="entry name" value="Znf_C5HC2"/>
</dbReference>
<feature type="region of interest" description="Disordered" evidence="3">
    <location>
        <begin position="113"/>
        <end position="199"/>
    </location>
</feature>
<dbReference type="GO" id="GO:0006338">
    <property type="term" value="P:chromatin remodeling"/>
    <property type="evidence" value="ECO:0007669"/>
    <property type="project" value="TreeGrafter"/>
</dbReference>
<feature type="domain" description="JmjN" evidence="5">
    <location>
        <begin position="700"/>
        <end position="741"/>
    </location>
</feature>
<dbReference type="Gene3D" id="2.60.120.650">
    <property type="entry name" value="Cupin"/>
    <property type="match status" value="2"/>
</dbReference>
<evidence type="ECO:0000256" key="1">
    <source>
        <dbReference type="ARBA" id="ARBA00004123"/>
    </source>
</evidence>
<dbReference type="PROSITE" id="PS51011">
    <property type="entry name" value="ARID"/>
    <property type="match status" value="1"/>
</dbReference>
<dbReference type="PROSITE" id="PS51184">
    <property type="entry name" value="JMJC"/>
    <property type="match status" value="1"/>
</dbReference>
<evidence type="ECO:0000256" key="2">
    <source>
        <dbReference type="ARBA" id="ARBA00023242"/>
    </source>
</evidence>
<dbReference type="SUPFAM" id="SSF51197">
    <property type="entry name" value="Clavaminate synthase-like"/>
    <property type="match status" value="1"/>
</dbReference>
<dbReference type="InterPro" id="IPR001606">
    <property type="entry name" value="ARID_dom"/>
</dbReference>
<feature type="domain" description="ARID" evidence="4">
    <location>
        <begin position="763"/>
        <end position="855"/>
    </location>
</feature>
<name>A0A835GQV9_SPOEX</name>
<dbReference type="SMART" id="SM00545">
    <property type="entry name" value="JmjN"/>
    <property type="match status" value="1"/>
</dbReference>
<dbReference type="InterPro" id="IPR003347">
    <property type="entry name" value="JmjC_dom"/>
</dbReference>
<evidence type="ECO:0000259" key="4">
    <source>
        <dbReference type="PROSITE" id="PS51011"/>
    </source>
</evidence>
<feature type="region of interest" description="Disordered" evidence="3">
    <location>
        <begin position="246"/>
        <end position="276"/>
    </location>
</feature>
<dbReference type="Proteomes" id="UP000648187">
    <property type="component" value="Unassembled WGS sequence"/>
</dbReference>
<feature type="region of interest" description="Disordered" evidence="3">
    <location>
        <begin position="531"/>
        <end position="557"/>
    </location>
</feature>
<keyword evidence="8" id="KW-1185">Reference proteome</keyword>
<feature type="domain" description="JmjC" evidence="6">
    <location>
        <begin position="969"/>
        <end position="1127"/>
    </location>
</feature>
<dbReference type="Gene3D" id="1.10.150.60">
    <property type="entry name" value="ARID DNA-binding domain"/>
    <property type="match status" value="1"/>
</dbReference>
<dbReference type="SMART" id="SM00558">
    <property type="entry name" value="JmjC"/>
    <property type="match status" value="1"/>
</dbReference>
<dbReference type="Pfam" id="PF02375">
    <property type="entry name" value="JmjN"/>
    <property type="match status" value="1"/>
</dbReference>
<dbReference type="SMART" id="SM00501">
    <property type="entry name" value="BRIGHT"/>
    <property type="match status" value="1"/>
</dbReference>
<protein>
    <submittedName>
        <fullName evidence="7">Uncharacterized protein</fullName>
    </submittedName>
</protein>
<evidence type="ECO:0000313" key="7">
    <source>
        <dbReference type="EMBL" id="KAF9421699.1"/>
    </source>
</evidence>
<dbReference type="Pfam" id="PF02928">
    <property type="entry name" value="zf-C5HC2"/>
    <property type="match status" value="1"/>
</dbReference>
<dbReference type="SUPFAM" id="SSF46774">
    <property type="entry name" value="ARID-like"/>
    <property type="match status" value="1"/>
</dbReference>
<dbReference type="GO" id="GO:0000785">
    <property type="term" value="C:chromatin"/>
    <property type="evidence" value="ECO:0007669"/>
    <property type="project" value="TreeGrafter"/>
</dbReference>
<sequence length="1286" mass="144911">MIGLHTHLQPVVVVERLRETNPCKDVTRQEKEITPPTLQTNGDATDKSLVSEIFTKPHEFLMDDADDAFSGDNESNADMQLRFEESPISIESGPEDVDFDNDDTVKCCTNGNAVKVNNETSPRVDEPTLINLIKPETNDKRLQRNEKHNSNKEVAADGKESSCTGKESSGKNKELFKEHSNSVSKGSRNKAKQPRINDENSLASVLRSLQKAADKNAQKTHIMSLRKRRLSNGRLCATTARKIHTLRGKNVTSNKKKTESSKPHSSSEFSVDDNRPLTYYAQNNKANKKSPKKRNHYFDGCFYGPVLEALLPGPSSTKKIILDPYVPPPSGSLIPKRLQNQSAEPVAGPSGLQRTLEPVAGPSGLQRHSTEPGPSGLQRKTFESVAGSSALQRLTSEPVVGPTGLQRLTSEPVAGPSGLQRMKPAPVAGPSGLQRLSSEPVAGPSGIHKRVLRNPRISRGQSVEQQDIQILAGLSVLPCVAAKWGTVQQVINATKEEMDTRCATCVACLRIDKLIKLSKLLHRLDLTGTNNQATAESEPENDDEYDNEPKSPEEDTGHVYLDLFPKHPRLMMKLRIHEVHGKQLLSACLIPKNDARKNNEDFLLEEKEHLLDQLINTLTISLPGEILNFDQAQIDDAPHSVERTGPCINEAGRSHPVEVHRNVQVPQANVQVPRAAVQSQVVERHMLNNMHPVGGVLQEGPVFRPTKEEFKNPMEYFMKIWDQAYEFGICKIIPPPGWKPKCQSCEGIRFDVAKQYISRMFNRWGTAMRELACIKFCASRANGIPCRTPMVRGMEINMPKLYHLVQRHGGLELVLNKKRWLRVGRDMNFPRNVSFLRRLDQLYVKYLLPYDSLAPNERRELFGIVEKAWSKKNQRLLDRALNPLRAQRRMLGLTDTEEEPEEQSPAMAVVKEAEDCIISEYAYNIVYGYSRENNPMSLEEKEELYWRYVVQGNEHICVHTAAIDTGSDPSRGSSRTLTLKDISQNKENVLRFLGAVSGLTAPTLNLGMAFSTNCFYMDPHTLPWLDMYAIPSKQTDNFRKAVNTLCPSFCQKKSLWLSTDIAMIPPQLLREYNVSVTRVVQEDNEIILAFPHCYTSSINTGYSESESIYFAPVTWLHTVYEVFKEARESCEPTMFSLEELLLRIGKASGVDRATLRAAQPVFDKVLRDEITNRLILQERGMKIVHQPDIPKPKNTGRRRRRNRTFIQEECEYCRATLFFSKVTGLVRNSYLCLEHALNILNVKKMPITEDVQIITKVTIEELNHVNDDMKRRIENGEESAPSDSDD</sequence>
<feature type="region of interest" description="Disordered" evidence="3">
    <location>
        <begin position="332"/>
        <end position="448"/>
    </location>
</feature>
<dbReference type="Pfam" id="PF02373">
    <property type="entry name" value="JmjC"/>
    <property type="match status" value="1"/>
</dbReference>
<evidence type="ECO:0000259" key="5">
    <source>
        <dbReference type="PROSITE" id="PS51183"/>
    </source>
</evidence>
<dbReference type="InterPro" id="IPR036431">
    <property type="entry name" value="ARID_dom_sf"/>
</dbReference>
<feature type="compositionally biased region" description="Basic and acidic residues" evidence="3">
    <location>
        <begin position="136"/>
        <end position="160"/>
    </location>
</feature>
<dbReference type="EMBL" id="JACKWZ010000022">
    <property type="protein sequence ID" value="KAF9421699.1"/>
    <property type="molecule type" value="Genomic_DNA"/>
</dbReference>
<feature type="compositionally biased region" description="Basic and acidic residues" evidence="3">
    <location>
        <begin position="547"/>
        <end position="557"/>
    </location>
</feature>
<evidence type="ECO:0000256" key="3">
    <source>
        <dbReference type="SAM" id="MobiDB-lite"/>
    </source>
</evidence>
<organism evidence="7 8">
    <name type="scientific">Spodoptera exigua</name>
    <name type="common">Beet armyworm</name>
    <name type="synonym">Noctua fulgens</name>
    <dbReference type="NCBI Taxonomy" id="7107"/>
    <lineage>
        <taxon>Eukaryota</taxon>
        <taxon>Metazoa</taxon>
        <taxon>Ecdysozoa</taxon>
        <taxon>Arthropoda</taxon>
        <taxon>Hexapoda</taxon>
        <taxon>Insecta</taxon>
        <taxon>Pterygota</taxon>
        <taxon>Neoptera</taxon>
        <taxon>Endopterygota</taxon>
        <taxon>Lepidoptera</taxon>
        <taxon>Glossata</taxon>
        <taxon>Ditrysia</taxon>
        <taxon>Noctuoidea</taxon>
        <taxon>Noctuidae</taxon>
        <taxon>Amphipyrinae</taxon>
        <taxon>Spodoptera</taxon>
    </lineage>
</organism>
<gene>
    <name evidence="7" type="ORF">HW555_002380</name>
</gene>
<evidence type="ECO:0000313" key="8">
    <source>
        <dbReference type="Proteomes" id="UP000648187"/>
    </source>
</evidence>
<dbReference type="GO" id="GO:0005634">
    <property type="term" value="C:nucleus"/>
    <property type="evidence" value="ECO:0007669"/>
    <property type="project" value="UniProtKB-SubCell"/>
</dbReference>
<comment type="caution">
    <text evidence="7">The sequence shown here is derived from an EMBL/GenBank/DDBJ whole genome shotgun (WGS) entry which is preliminary data.</text>
</comment>
<keyword evidence="2" id="KW-0539">Nucleus</keyword>
<dbReference type="SMART" id="SM01014">
    <property type="entry name" value="ARID"/>
    <property type="match status" value="1"/>
</dbReference>
<dbReference type="Pfam" id="PF01388">
    <property type="entry name" value="ARID"/>
    <property type="match status" value="1"/>
</dbReference>
<accession>A0A835GQV9</accession>
<dbReference type="GO" id="GO:0010468">
    <property type="term" value="P:regulation of gene expression"/>
    <property type="evidence" value="ECO:0007669"/>
    <property type="project" value="TreeGrafter"/>
</dbReference>
<dbReference type="InterPro" id="IPR003349">
    <property type="entry name" value="JmjN"/>
</dbReference>
<dbReference type="PANTHER" id="PTHR10694">
    <property type="entry name" value="LYSINE-SPECIFIC DEMETHYLASE"/>
    <property type="match status" value="1"/>
</dbReference>
<feature type="compositionally biased region" description="Basic and acidic residues" evidence="3">
    <location>
        <begin position="168"/>
        <end position="180"/>
    </location>
</feature>